<feature type="domain" description="Methyltransferase FkbM" evidence="1">
    <location>
        <begin position="418"/>
        <end position="583"/>
    </location>
</feature>
<dbReference type="GO" id="GO:0016757">
    <property type="term" value="F:glycosyltransferase activity"/>
    <property type="evidence" value="ECO:0007669"/>
    <property type="project" value="UniProtKB-KW"/>
</dbReference>
<keyword evidence="2" id="KW-0808">Transferase</keyword>
<dbReference type="Pfam" id="PF13692">
    <property type="entry name" value="Glyco_trans_1_4"/>
    <property type="match status" value="1"/>
</dbReference>
<protein>
    <submittedName>
        <fullName evidence="2">GDP-mannose:glycolipid 4-beta-D-mannosyltransferase</fullName>
        <ecNumber evidence="2">2.4.1.251</ecNumber>
    </submittedName>
</protein>
<gene>
    <name evidence="2" type="primary">gumI</name>
    <name evidence="2" type="ORF">ROSMUCSMR3_02959</name>
</gene>
<sequence length="677" mass="74373">MAKSATITTAPTPVAAAPVPVLNLPMSRGNPYQPLLYAAPDAGFRPEPLAKTEITDLPRLLAEGHRLLHLHWDDLIFGRSRDSAANANEAERDLAALAAFKAGGGRILWTVHNRTPHRDMDPETFRAARARVVTLADLVHVHTPDAALHMQRDWGVDPARLRILPHPSYLGHYEPAETSLGRDLPDCAARAFLFFGAFRANKGLDTLVDTARTLIRRDVPFHLHLCGRAARSHQKLFRALQDTDCVTLTDEAVPDEDVAGIFARAQVFVAPFGNLFTSGSVMLAQGFGLPVIGPDTEALRAHVAPENHDLLYDPGAPRGLLRMMTRLVEMPDDELRRRRAAALALAQDRAPARIAAQMMQVLADLRDGTGASLQAVQPTPIAAAHPATPAPSAQARAQQRLADLTRTLGLTDPLRILDIGANPMNHDAPYKELLAAGHAHVTGFEPQPEALAALNARKSPQETYFPDVVGDGAAHRLNLYRGSGLASLLEIRQPTLDHLLGLRRAARPTGHVDLPSRKLDEIEGIGRVDFLKIDVQGAEAMIFTHAQTALSQTLAVQSEVNFFPLYDNQPSFGEIDRLLQAHGLVPHSFLHIEKRLLRSRWLGRIEGTTPQQMLDGDILYLRDLSRPDTLDSTDLRKIALLCDTCYGFTDITLRCLEILVERGEIKPRVAERFIDSL</sequence>
<dbReference type="PANTHER" id="PTHR36973:SF4">
    <property type="entry name" value="NODULATION PROTEIN"/>
    <property type="match status" value="1"/>
</dbReference>
<proteinExistence type="predicted"/>
<name>A0A1V0RRM7_9RHOB</name>
<dbReference type="Pfam" id="PF05050">
    <property type="entry name" value="Methyltransf_21"/>
    <property type="match status" value="1"/>
</dbReference>
<dbReference type="GO" id="GO:0008171">
    <property type="term" value="F:O-methyltransferase activity"/>
    <property type="evidence" value="ECO:0007669"/>
    <property type="project" value="TreeGrafter"/>
</dbReference>
<keyword evidence="2" id="KW-0328">Glycosyltransferase</keyword>
<dbReference type="SUPFAM" id="SSF53335">
    <property type="entry name" value="S-adenosyl-L-methionine-dependent methyltransferases"/>
    <property type="match status" value="1"/>
</dbReference>
<dbReference type="Proteomes" id="UP000192273">
    <property type="component" value="Chromosome"/>
</dbReference>
<dbReference type="SUPFAM" id="SSF53756">
    <property type="entry name" value="UDP-Glycosyltransferase/glycogen phosphorylase"/>
    <property type="match status" value="1"/>
</dbReference>
<dbReference type="Gene3D" id="3.40.50.2000">
    <property type="entry name" value="Glycogen Phosphorylase B"/>
    <property type="match status" value="2"/>
</dbReference>
<dbReference type="RefSeq" id="WP_081507782.1">
    <property type="nucleotide sequence ID" value="NZ_CP020474.1"/>
</dbReference>
<keyword evidence="3" id="KW-1185">Reference proteome</keyword>
<evidence type="ECO:0000313" key="2">
    <source>
        <dbReference type="EMBL" id="ARE84424.1"/>
    </source>
</evidence>
<dbReference type="Gene3D" id="3.40.50.150">
    <property type="entry name" value="Vaccinia Virus protein VP39"/>
    <property type="match status" value="1"/>
</dbReference>
<dbReference type="InterPro" id="IPR006342">
    <property type="entry name" value="FkbM_mtfrase"/>
</dbReference>
<evidence type="ECO:0000259" key="1">
    <source>
        <dbReference type="Pfam" id="PF05050"/>
    </source>
</evidence>
<dbReference type="OrthoDB" id="9790710at2"/>
<reference evidence="2 3" key="1">
    <citation type="submission" date="2017-03" db="EMBL/GenBank/DDBJ databases">
        <title>Genome Sequence of Roseovarius mucosus strain SMR3 Isolated from a culture of the Diatom Skeletonema marinoi.</title>
        <authorList>
            <person name="Topel M."/>
            <person name="Pinder M."/>
            <person name="Johansson O.N."/>
            <person name="Kourtchenko O."/>
            <person name="Godhe A."/>
            <person name="Clarke A.K."/>
        </authorList>
    </citation>
    <scope>NUCLEOTIDE SEQUENCE [LARGE SCALE GENOMIC DNA]</scope>
    <source>
        <strain evidence="2 3">SMR3</strain>
    </source>
</reference>
<dbReference type="CDD" id="cd03801">
    <property type="entry name" value="GT4_PimA-like"/>
    <property type="match status" value="1"/>
</dbReference>
<dbReference type="EMBL" id="CP020474">
    <property type="protein sequence ID" value="ARE84424.1"/>
    <property type="molecule type" value="Genomic_DNA"/>
</dbReference>
<organism evidence="2 3">
    <name type="scientific">Roseovarius mucosus</name>
    <dbReference type="NCBI Taxonomy" id="215743"/>
    <lineage>
        <taxon>Bacteria</taxon>
        <taxon>Pseudomonadati</taxon>
        <taxon>Pseudomonadota</taxon>
        <taxon>Alphaproteobacteria</taxon>
        <taxon>Rhodobacterales</taxon>
        <taxon>Roseobacteraceae</taxon>
        <taxon>Roseovarius</taxon>
    </lineage>
</organism>
<dbReference type="KEGG" id="rmm:ROSMUCSMR3_02959"/>
<dbReference type="PANTHER" id="PTHR36973">
    <property type="entry name" value="SLL1456 PROTEIN-RELATED"/>
    <property type="match status" value="1"/>
</dbReference>
<dbReference type="AlphaFoldDB" id="A0A1V0RRM7"/>
<dbReference type="InterPro" id="IPR029063">
    <property type="entry name" value="SAM-dependent_MTases_sf"/>
</dbReference>
<evidence type="ECO:0000313" key="3">
    <source>
        <dbReference type="Proteomes" id="UP000192273"/>
    </source>
</evidence>
<dbReference type="InterPro" id="IPR053188">
    <property type="entry name" value="FkbM_Methyltransferase"/>
</dbReference>
<accession>A0A1V0RRM7</accession>
<dbReference type="EC" id="2.4.1.251" evidence="2"/>